<dbReference type="Proteomes" id="UP000824090">
    <property type="component" value="Unassembled WGS sequence"/>
</dbReference>
<dbReference type="InterPro" id="IPR000944">
    <property type="entry name" value="Tscrpt_reg_Rrf2"/>
</dbReference>
<dbReference type="PANTHER" id="PTHR33221">
    <property type="entry name" value="WINGED HELIX-TURN-HELIX TRANSCRIPTIONAL REGULATOR, RRF2 FAMILY"/>
    <property type="match status" value="1"/>
</dbReference>
<dbReference type="SUPFAM" id="SSF46785">
    <property type="entry name" value="Winged helix' DNA-binding domain"/>
    <property type="match status" value="1"/>
</dbReference>
<dbReference type="PROSITE" id="PS51197">
    <property type="entry name" value="HTH_RRF2_2"/>
    <property type="match status" value="1"/>
</dbReference>
<dbReference type="EMBL" id="DVMP01000156">
    <property type="protein sequence ID" value="HIU26530.1"/>
    <property type="molecule type" value="Genomic_DNA"/>
</dbReference>
<evidence type="ECO:0000313" key="1">
    <source>
        <dbReference type="EMBL" id="HIU26530.1"/>
    </source>
</evidence>
<dbReference type="NCBIfam" id="TIGR00738">
    <property type="entry name" value="rrf2_super"/>
    <property type="match status" value="1"/>
</dbReference>
<evidence type="ECO:0000313" key="2">
    <source>
        <dbReference type="Proteomes" id="UP000824090"/>
    </source>
</evidence>
<comment type="caution">
    <text evidence="1">The sequence shown here is derived from an EMBL/GenBank/DDBJ whole genome shotgun (WGS) entry which is preliminary data.</text>
</comment>
<dbReference type="GO" id="GO:0005829">
    <property type="term" value="C:cytosol"/>
    <property type="evidence" value="ECO:0007669"/>
    <property type="project" value="TreeGrafter"/>
</dbReference>
<proteinExistence type="predicted"/>
<reference evidence="1" key="1">
    <citation type="submission" date="2020-10" db="EMBL/GenBank/DDBJ databases">
        <authorList>
            <person name="Gilroy R."/>
        </authorList>
    </citation>
    <scope>NUCLEOTIDE SEQUENCE</scope>
    <source>
        <strain evidence="1">ChiHcec3-6078</strain>
    </source>
</reference>
<protein>
    <submittedName>
        <fullName evidence="1">Rrf2 family transcriptional regulator</fullName>
    </submittedName>
</protein>
<dbReference type="AlphaFoldDB" id="A0A9D1I416"/>
<name>A0A9D1I416_9FIRM</name>
<dbReference type="InterPro" id="IPR036390">
    <property type="entry name" value="WH_DNA-bd_sf"/>
</dbReference>
<gene>
    <name evidence="1" type="ORF">IAC50_08580</name>
</gene>
<reference evidence="1" key="2">
    <citation type="journal article" date="2021" name="PeerJ">
        <title>Extensive microbial diversity within the chicken gut microbiome revealed by metagenomics and culture.</title>
        <authorList>
            <person name="Gilroy R."/>
            <person name="Ravi A."/>
            <person name="Getino M."/>
            <person name="Pursley I."/>
            <person name="Horton D.L."/>
            <person name="Alikhan N.F."/>
            <person name="Baker D."/>
            <person name="Gharbi K."/>
            <person name="Hall N."/>
            <person name="Watson M."/>
            <person name="Adriaenssens E.M."/>
            <person name="Foster-Nyarko E."/>
            <person name="Jarju S."/>
            <person name="Secka A."/>
            <person name="Antonio M."/>
            <person name="Oren A."/>
            <person name="Chaudhuri R.R."/>
            <person name="La Ragione R."/>
            <person name="Hildebrand F."/>
            <person name="Pallen M.J."/>
        </authorList>
    </citation>
    <scope>NUCLEOTIDE SEQUENCE</scope>
    <source>
        <strain evidence="1">ChiHcec3-6078</strain>
    </source>
</reference>
<dbReference type="Pfam" id="PF02082">
    <property type="entry name" value="Rrf2"/>
    <property type="match status" value="1"/>
</dbReference>
<organism evidence="1 2">
    <name type="scientific">Candidatus Allocopromorpha excrementigallinarum</name>
    <dbReference type="NCBI Taxonomy" id="2840742"/>
    <lineage>
        <taxon>Bacteria</taxon>
        <taxon>Bacillati</taxon>
        <taxon>Bacillota</taxon>
        <taxon>Clostridia</taxon>
        <taxon>Eubacteriales</taxon>
        <taxon>Eubacteriaceae</taxon>
        <taxon>Eubacteriaceae incertae sedis</taxon>
        <taxon>Candidatus Allocopromorpha</taxon>
    </lineage>
</organism>
<sequence length="134" mass="15286">MRRILIIKEVEYAVGILYELYQESPLPAAEIAKRQNIPSPFIYRILKKLEGKGILKIKRGANGGYSLAADCSKLTLYDVISAFENTFLVIECMKPGYRCSHNDEGCCWHKAFAGMQSMLKKEFKRNNIASLFEE</sequence>
<dbReference type="InterPro" id="IPR036388">
    <property type="entry name" value="WH-like_DNA-bd_sf"/>
</dbReference>
<dbReference type="InterPro" id="IPR011991">
    <property type="entry name" value="ArsR-like_HTH"/>
</dbReference>
<dbReference type="Gene3D" id="1.10.10.10">
    <property type="entry name" value="Winged helix-like DNA-binding domain superfamily/Winged helix DNA-binding domain"/>
    <property type="match status" value="1"/>
</dbReference>
<accession>A0A9D1I416</accession>
<dbReference type="CDD" id="cd00090">
    <property type="entry name" value="HTH_ARSR"/>
    <property type="match status" value="1"/>
</dbReference>
<dbReference type="PANTHER" id="PTHR33221:SF15">
    <property type="entry name" value="HTH-TYPE TRANSCRIPTIONAL REGULATOR YWGB-RELATED"/>
    <property type="match status" value="1"/>
</dbReference>
<dbReference type="GO" id="GO:0003700">
    <property type="term" value="F:DNA-binding transcription factor activity"/>
    <property type="evidence" value="ECO:0007669"/>
    <property type="project" value="TreeGrafter"/>
</dbReference>